<dbReference type="AlphaFoldDB" id="X1G2M1"/>
<evidence type="ECO:0008006" key="2">
    <source>
        <dbReference type="Google" id="ProtNLM"/>
    </source>
</evidence>
<protein>
    <recommendedName>
        <fullName evidence="2">HTH merR-type domain-containing protein</fullName>
    </recommendedName>
</protein>
<gene>
    <name evidence="1" type="ORF">S03H2_31931</name>
</gene>
<comment type="caution">
    <text evidence="1">The sequence shown here is derived from an EMBL/GenBank/DDBJ whole genome shotgun (WGS) entry which is preliminary data.</text>
</comment>
<reference evidence="1" key="1">
    <citation type="journal article" date="2014" name="Front. Microbiol.">
        <title>High frequency of phylogenetically diverse reductive dehalogenase-homologous genes in deep subseafloor sedimentary metagenomes.</title>
        <authorList>
            <person name="Kawai M."/>
            <person name="Futagami T."/>
            <person name="Toyoda A."/>
            <person name="Takaki Y."/>
            <person name="Nishi S."/>
            <person name="Hori S."/>
            <person name="Arai W."/>
            <person name="Tsubouchi T."/>
            <person name="Morono Y."/>
            <person name="Uchiyama I."/>
            <person name="Ito T."/>
            <person name="Fujiyama A."/>
            <person name="Inagaki F."/>
            <person name="Takami H."/>
        </authorList>
    </citation>
    <scope>NUCLEOTIDE SEQUENCE</scope>
    <source>
        <strain evidence="1">Expedition CK06-06</strain>
    </source>
</reference>
<sequence length="35" mass="4234">MEFFDNFRLYSVKEIAEITGFKENKITFLFRKGTL</sequence>
<organism evidence="1">
    <name type="scientific">marine sediment metagenome</name>
    <dbReference type="NCBI Taxonomy" id="412755"/>
    <lineage>
        <taxon>unclassified sequences</taxon>
        <taxon>metagenomes</taxon>
        <taxon>ecological metagenomes</taxon>
    </lineage>
</organism>
<feature type="non-terminal residue" evidence="1">
    <location>
        <position position="35"/>
    </location>
</feature>
<accession>X1G2M1</accession>
<proteinExistence type="predicted"/>
<name>X1G2M1_9ZZZZ</name>
<evidence type="ECO:0000313" key="1">
    <source>
        <dbReference type="EMBL" id="GAH52156.1"/>
    </source>
</evidence>
<dbReference type="EMBL" id="BARU01019392">
    <property type="protein sequence ID" value="GAH52156.1"/>
    <property type="molecule type" value="Genomic_DNA"/>
</dbReference>